<dbReference type="EMBL" id="GG657754">
    <property type="protein sequence ID" value="EFL20486.1"/>
    <property type="molecule type" value="Genomic_DNA"/>
</dbReference>
<dbReference type="HOGENOM" id="CLU_1234447_0_0_11"/>
<reference evidence="1 2" key="1">
    <citation type="submission" date="2009-02" db="EMBL/GenBank/DDBJ databases">
        <title>Annotation of Streptomyces hygroscopicus strain ATCC 53653.</title>
        <authorList>
            <consortium name="The Broad Institute Genome Sequencing Platform"/>
            <consortium name="Broad Institute Microbial Sequencing Center"/>
            <person name="Fischbach M."/>
            <person name="Godfrey P."/>
            <person name="Ward D."/>
            <person name="Young S."/>
            <person name="Zeng Q."/>
            <person name="Koehrsen M."/>
            <person name="Alvarado L."/>
            <person name="Berlin A.M."/>
            <person name="Bochicchio J."/>
            <person name="Borenstein D."/>
            <person name="Chapman S.B."/>
            <person name="Chen Z."/>
            <person name="Engels R."/>
            <person name="Freedman E."/>
            <person name="Gellesch M."/>
            <person name="Goldberg J."/>
            <person name="Griggs A."/>
            <person name="Gujja S."/>
            <person name="Heilman E.R."/>
            <person name="Heiman D.I."/>
            <person name="Hepburn T.A."/>
            <person name="Howarth C."/>
            <person name="Jen D."/>
            <person name="Larson L."/>
            <person name="Lewis B."/>
            <person name="Mehta T."/>
            <person name="Park D."/>
            <person name="Pearson M."/>
            <person name="Richards J."/>
            <person name="Roberts A."/>
            <person name="Saif S."/>
            <person name="Shea T.D."/>
            <person name="Shenoy N."/>
            <person name="Sisk P."/>
            <person name="Stolte C."/>
            <person name="Sykes S.N."/>
            <person name="Thomson T."/>
            <person name="Walk T."/>
            <person name="White J."/>
            <person name="Yandava C."/>
            <person name="Straight P."/>
            <person name="Clardy J."/>
            <person name="Hung D."/>
            <person name="Kolter R."/>
            <person name="Mekalanos J."/>
            <person name="Walker S."/>
            <person name="Walsh C.T."/>
            <person name="Wieland-Brown L.C."/>
            <person name="Haas B."/>
            <person name="Nusbaum C."/>
            <person name="Birren B."/>
        </authorList>
    </citation>
    <scope>NUCLEOTIDE SEQUENCE [LARGE SCALE GENOMIC DNA]</scope>
    <source>
        <strain evidence="1 2">ATCC 53653</strain>
    </source>
</reference>
<dbReference type="STRING" id="457427.SSOG_00198"/>
<evidence type="ECO:0000313" key="1">
    <source>
        <dbReference type="EMBL" id="EFL20486.1"/>
    </source>
</evidence>
<organism evidence="1 2">
    <name type="scientific">Streptomyces himastatinicus ATCC 53653</name>
    <dbReference type="NCBI Taxonomy" id="457427"/>
    <lineage>
        <taxon>Bacteria</taxon>
        <taxon>Bacillati</taxon>
        <taxon>Actinomycetota</taxon>
        <taxon>Actinomycetes</taxon>
        <taxon>Kitasatosporales</taxon>
        <taxon>Streptomycetaceae</taxon>
        <taxon>Streptomyces</taxon>
        <taxon>Streptomyces violaceusniger group</taxon>
    </lineage>
</organism>
<gene>
    <name evidence="1" type="ORF">SSOG_00198</name>
</gene>
<dbReference type="AlphaFoldDB" id="D9W7V2"/>
<protein>
    <submittedName>
        <fullName evidence="1">LigA protein</fullName>
    </submittedName>
</protein>
<keyword evidence="2" id="KW-1185">Reference proteome</keyword>
<name>D9W7V2_9ACTN</name>
<dbReference type="Proteomes" id="UP000003963">
    <property type="component" value="Unassembled WGS sequence"/>
</dbReference>
<accession>D9W7V2</accession>
<evidence type="ECO:0000313" key="2">
    <source>
        <dbReference type="Proteomes" id="UP000003963"/>
    </source>
</evidence>
<sequence length="224" mass="24231">MSTGGPDCWRRCPRRGGCARFWALTPLAEPGLRRGLLDSEQRAALSDENGALMPLSITMLHTEWGRAHAGATWDIAAFLQRGAVPRPAGVLDIQEVPEGRATPERLHRIVDELERVGPVPFDPAATARLAEATGLDRAAAVLLMAGLPHIKDDGHNFLPPGTRKALGVKVAEAKAARDTLRRLPEAARLELYDAALPDDPAGLWDPTVMAERLARAWKEAAARP</sequence>
<proteinExistence type="predicted"/>